<evidence type="ECO:0000256" key="2">
    <source>
        <dbReference type="ARBA" id="ARBA00022741"/>
    </source>
</evidence>
<keyword evidence="7" id="KW-0812">Transmembrane</keyword>
<dbReference type="InterPro" id="IPR003593">
    <property type="entry name" value="AAA+_ATPase"/>
</dbReference>
<dbReference type="InterPro" id="IPR041027">
    <property type="entry name" value="FtsK_alpha"/>
</dbReference>
<keyword evidence="7" id="KW-1133">Transmembrane helix</keyword>
<organism evidence="9 10">
    <name type="scientific">Berkelbacteria bacterium GW2011_GWE1_39_12</name>
    <dbReference type="NCBI Taxonomy" id="1618337"/>
    <lineage>
        <taxon>Bacteria</taxon>
        <taxon>Candidatus Berkelbacteria</taxon>
    </lineage>
</organism>
<dbReference type="SUPFAM" id="SSF46785">
    <property type="entry name" value="Winged helix' DNA-binding domain"/>
    <property type="match status" value="1"/>
</dbReference>
<evidence type="ECO:0000256" key="5">
    <source>
        <dbReference type="PROSITE-ProRule" id="PRU00289"/>
    </source>
</evidence>
<dbReference type="InterPro" id="IPR036390">
    <property type="entry name" value="WH_DNA-bd_sf"/>
</dbReference>
<dbReference type="InterPro" id="IPR002543">
    <property type="entry name" value="FtsK_dom"/>
</dbReference>
<evidence type="ECO:0000259" key="8">
    <source>
        <dbReference type="PROSITE" id="PS50901"/>
    </source>
</evidence>
<evidence type="ECO:0000256" key="1">
    <source>
        <dbReference type="ARBA" id="ARBA00006474"/>
    </source>
</evidence>
<keyword evidence="9" id="KW-0131">Cell cycle</keyword>
<feature type="transmembrane region" description="Helical" evidence="7">
    <location>
        <begin position="34"/>
        <end position="59"/>
    </location>
</feature>
<dbReference type="GO" id="GO:0003677">
    <property type="term" value="F:DNA binding"/>
    <property type="evidence" value="ECO:0007669"/>
    <property type="project" value="UniProtKB-KW"/>
</dbReference>
<evidence type="ECO:0000256" key="6">
    <source>
        <dbReference type="SAM" id="MobiDB-lite"/>
    </source>
</evidence>
<feature type="transmembrane region" description="Helical" evidence="7">
    <location>
        <begin position="98"/>
        <end position="120"/>
    </location>
</feature>
<comment type="similarity">
    <text evidence="1">Belongs to the FtsK/SpoIIIE/SftA family.</text>
</comment>
<accession>A0A0G4B5Q1</accession>
<dbReference type="Pfam" id="PF01580">
    <property type="entry name" value="FtsK_SpoIIIE"/>
    <property type="match status" value="1"/>
</dbReference>
<dbReference type="CDD" id="cd01127">
    <property type="entry name" value="TrwB_TraG_TraD_VirD4"/>
    <property type="match status" value="1"/>
</dbReference>
<evidence type="ECO:0000313" key="10">
    <source>
        <dbReference type="Proteomes" id="UP000035648"/>
    </source>
</evidence>
<keyword evidence="7" id="KW-0472">Membrane</keyword>
<dbReference type="PANTHER" id="PTHR22683:SF41">
    <property type="entry name" value="DNA TRANSLOCASE FTSK"/>
    <property type="match status" value="1"/>
</dbReference>
<dbReference type="PANTHER" id="PTHR22683">
    <property type="entry name" value="SPORULATION PROTEIN RELATED"/>
    <property type="match status" value="1"/>
</dbReference>
<evidence type="ECO:0000256" key="4">
    <source>
        <dbReference type="ARBA" id="ARBA00023125"/>
    </source>
</evidence>
<dbReference type="Gene3D" id="3.30.980.40">
    <property type="match status" value="1"/>
</dbReference>
<sequence>MAKRKYRRKGQRLSVWEEMDWSVQPETAKSVTSVILIILGLIILLGIFGLAGVTGKFFLRLSTDLWGLLGYLIPFIFLTYGVGLLIKSERFQIKPMTVVGTVLLMIFLPALIHPVGGAIGGGIRSLFVAMVGFYASLILLFGLTIVGLLVTMNTSIVDLWQRIKPESGGEASGGGVRVNENGARASVFTLPNRQAPQPHSSMIQPFQGGDKTWNFPPLDLLETGSGKATSGNIPKNVDIIQKTLSDFGVPVAMGDVNVGPTVTQYTLKPGTSVKLNQITARANDLSLALAQHPIRIEAPIPGKSAVGIEIPNKTFATVSLREVLESEECKASKSNLTLAIGRDVAGQAVAADLKQMPHLLIAGATGSGKSVGINAMILSLLYQNSPNDLRLILVDPKRVEFTHYNDVPHLLCPVVFDVDKTVSALRWAVAEMDRRFRVLQETGRRNIEAYNQNPPNGKLPYIVIFIDELADLMAQAGNEVESAIVRLAQMARAVGIHLVVATQRPSVDVITGLIKANITNRIAFAVASQIDSRTILDASGAEKLLGKGDMLWLGNDLGKPKRIQGVLITDKEVDKITNFLKNESAPQYDETILSYHTPSQGGVGGGGDMSSSDDLYNEAKEVVVMAGKASASLLQRRLRVGYARAARLLDMLESEGIIGPADGAKPRDVMIDPVALEHERNQASMPMNQAPQAHFAPTPSGFSRPTSPEPQYTQEPALPQAPQYPADGPDEFTINGGTENDVDNFGR</sequence>
<feature type="transmembrane region" description="Helical" evidence="7">
    <location>
        <begin position="65"/>
        <end position="86"/>
    </location>
</feature>
<protein>
    <submittedName>
        <fullName evidence="9">Putative cell division FtsK/SpoIIIE</fullName>
    </submittedName>
</protein>
<evidence type="ECO:0000313" key="9">
    <source>
        <dbReference type="EMBL" id="AKM82332.1"/>
    </source>
</evidence>
<dbReference type="PROSITE" id="PS50901">
    <property type="entry name" value="FTSK"/>
    <property type="match status" value="1"/>
</dbReference>
<dbReference type="InterPro" id="IPR050206">
    <property type="entry name" value="FtsK/SpoIIIE/SftA"/>
</dbReference>
<dbReference type="Gene3D" id="1.10.10.10">
    <property type="entry name" value="Winged helix-like DNA-binding domain superfamily/Winged helix DNA-binding domain"/>
    <property type="match status" value="1"/>
</dbReference>
<keyword evidence="3 5" id="KW-0067">ATP-binding</keyword>
<feature type="domain" description="FtsK" evidence="8">
    <location>
        <begin position="346"/>
        <end position="533"/>
    </location>
</feature>
<dbReference type="Proteomes" id="UP000035648">
    <property type="component" value="Chromosome"/>
</dbReference>
<dbReference type="InterPro" id="IPR018541">
    <property type="entry name" value="Ftsk_gamma"/>
</dbReference>
<feature type="region of interest" description="Disordered" evidence="6">
    <location>
        <begin position="687"/>
        <end position="747"/>
    </location>
</feature>
<evidence type="ECO:0000256" key="3">
    <source>
        <dbReference type="ARBA" id="ARBA00022840"/>
    </source>
</evidence>
<keyword evidence="2 5" id="KW-0547">Nucleotide-binding</keyword>
<dbReference type="EMBL" id="CP011213">
    <property type="protein sequence ID" value="AKM82332.1"/>
    <property type="molecule type" value="Genomic_DNA"/>
</dbReference>
<keyword evidence="4" id="KW-0238">DNA-binding</keyword>
<keyword evidence="9" id="KW-0132">Cell division</keyword>
<dbReference type="Pfam" id="PF09397">
    <property type="entry name" value="FtsK_gamma"/>
    <property type="match status" value="1"/>
</dbReference>
<evidence type="ECO:0000256" key="7">
    <source>
        <dbReference type="SAM" id="Phobius"/>
    </source>
</evidence>
<dbReference type="SMART" id="SM00382">
    <property type="entry name" value="AAA"/>
    <property type="match status" value="1"/>
</dbReference>
<proteinExistence type="inferred from homology"/>
<name>A0A0G4B5Q1_9BACT</name>
<dbReference type="GO" id="GO:0051301">
    <property type="term" value="P:cell division"/>
    <property type="evidence" value="ECO:0007669"/>
    <property type="project" value="UniProtKB-KW"/>
</dbReference>
<dbReference type="PATRIC" id="fig|1618337.4.peg.531"/>
<dbReference type="InterPro" id="IPR027417">
    <property type="entry name" value="P-loop_NTPase"/>
</dbReference>
<feature type="transmembrane region" description="Helical" evidence="7">
    <location>
        <begin position="126"/>
        <end position="152"/>
    </location>
</feature>
<dbReference type="STRING" id="1618337.UT28_C0001G0527"/>
<feature type="compositionally biased region" description="Polar residues" evidence="6">
    <location>
        <begin position="700"/>
        <end position="714"/>
    </location>
</feature>
<dbReference type="KEGG" id="bbgw:UT28_C0001G0527"/>
<gene>
    <name evidence="9" type="ORF">UT28_C0001G0527</name>
</gene>
<dbReference type="SUPFAM" id="SSF52540">
    <property type="entry name" value="P-loop containing nucleoside triphosphate hydrolases"/>
    <property type="match status" value="1"/>
</dbReference>
<dbReference type="AlphaFoldDB" id="A0A0G4B5Q1"/>
<reference evidence="9 10" key="1">
    <citation type="journal article" date="2015" name="Nature">
        <title>rRNA introns, odd ribosomes, and small enigmatic genomes across a large radiation of phyla.</title>
        <authorList>
            <person name="Brown C.T."/>
            <person name="Hug L.A."/>
            <person name="Thomas B.C."/>
            <person name="Sharon I."/>
            <person name="Castelle C.J."/>
            <person name="Singh A."/>
            <person name="Wilkins M.J."/>
            <person name="Williams K.H."/>
            <person name="Banfield J.F."/>
        </authorList>
    </citation>
    <scope>NUCLEOTIDE SEQUENCE [LARGE SCALE GENOMIC DNA]</scope>
</reference>
<dbReference type="SMART" id="SM00843">
    <property type="entry name" value="Ftsk_gamma"/>
    <property type="match status" value="1"/>
</dbReference>
<dbReference type="Pfam" id="PF17854">
    <property type="entry name" value="FtsK_alpha"/>
    <property type="match status" value="1"/>
</dbReference>
<dbReference type="Gene3D" id="3.40.50.300">
    <property type="entry name" value="P-loop containing nucleotide triphosphate hydrolases"/>
    <property type="match status" value="1"/>
</dbReference>
<feature type="binding site" evidence="5">
    <location>
        <begin position="363"/>
        <end position="370"/>
    </location>
    <ligand>
        <name>ATP</name>
        <dbReference type="ChEBI" id="CHEBI:30616"/>
    </ligand>
</feature>
<dbReference type="InterPro" id="IPR036388">
    <property type="entry name" value="WH-like_DNA-bd_sf"/>
</dbReference>
<dbReference type="GO" id="GO:0005524">
    <property type="term" value="F:ATP binding"/>
    <property type="evidence" value="ECO:0007669"/>
    <property type="project" value="UniProtKB-UniRule"/>
</dbReference>